<organism evidence="11 12">
    <name type="scientific">Hibiscus syriacus</name>
    <name type="common">Rose of Sharon</name>
    <dbReference type="NCBI Taxonomy" id="106335"/>
    <lineage>
        <taxon>Eukaryota</taxon>
        <taxon>Viridiplantae</taxon>
        <taxon>Streptophyta</taxon>
        <taxon>Embryophyta</taxon>
        <taxon>Tracheophyta</taxon>
        <taxon>Spermatophyta</taxon>
        <taxon>Magnoliopsida</taxon>
        <taxon>eudicotyledons</taxon>
        <taxon>Gunneridae</taxon>
        <taxon>Pentapetalae</taxon>
        <taxon>rosids</taxon>
        <taxon>malvids</taxon>
        <taxon>Malvales</taxon>
        <taxon>Malvaceae</taxon>
        <taxon>Malvoideae</taxon>
        <taxon>Hibiscus</taxon>
    </lineage>
</organism>
<keyword evidence="12" id="KW-1185">Reference proteome</keyword>
<evidence type="ECO:0000256" key="8">
    <source>
        <dbReference type="ARBA" id="ARBA00022989"/>
    </source>
</evidence>
<protein>
    <recommendedName>
        <fullName evidence="10">Alpha-1,3-glucosyltransferase</fullName>
        <ecNumber evidence="10">2.4.1.-</ecNumber>
    </recommendedName>
</protein>
<evidence type="ECO:0000256" key="7">
    <source>
        <dbReference type="ARBA" id="ARBA00022824"/>
    </source>
</evidence>
<comment type="subcellular location">
    <subcellularLocation>
        <location evidence="1 10">Endoplasmic reticulum membrane</location>
        <topology evidence="1 10">Multi-pass membrane protein</topology>
    </subcellularLocation>
</comment>
<evidence type="ECO:0000256" key="5">
    <source>
        <dbReference type="ARBA" id="ARBA00022679"/>
    </source>
</evidence>
<comment type="pathway">
    <text evidence="2 10">Protein modification; protein glycosylation.</text>
</comment>
<dbReference type="GO" id="GO:0042281">
    <property type="term" value="F:dolichyl pyrophosphate Man9GlcNAc2 alpha-1,3-glucosyltransferase activity"/>
    <property type="evidence" value="ECO:0007669"/>
    <property type="project" value="TreeGrafter"/>
</dbReference>
<comment type="caution">
    <text evidence="10">Lacks conserved residue(s) required for the propagation of feature annotation.</text>
</comment>
<evidence type="ECO:0000256" key="6">
    <source>
        <dbReference type="ARBA" id="ARBA00022692"/>
    </source>
</evidence>
<dbReference type="PANTHER" id="PTHR12413:SF1">
    <property type="entry name" value="DOLICHYL PYROPHOSPHATE MAN9GLCNAC2 ALPHA-1,3-GLUCOSYLTRANSFERASE"/>
    <property type="match status" value="1"/>
</dbReference>
<dbReference type="InterPro" id="IPR004856">
    <property type="entry name" value="Glyco_trans_ALG6/ALG8"/>
</dbReference>
<dbReference type="AlphaFoldDB" id="A0A6A3A1Z8"/>
<comment type="caution">
    <text evidence="11">The sequence shown here is derived from an EMBL/GenBank/DDBJ whole genome shotgun (WGS) entry which is preliminary data.</text>
</comment>
<evidence type="ECO:0000256" key="2">
    <source>
        <dbReference type="ARBA" id="ARBA00004922"/>
    </source>
</evidence>
<keyword evidence="6 10" id="KW-0812">Transmembrane</keyword>
<keyword evidence="9 10" id="KW-0472">Membrane</keyword>
<feature type="transmembrane region" description="Helical" evidence="10">
    <location>
        <begin position="12"/>
        <end position="32"/>
    </location>
</feature>
<comment type="similarity">
    <text evidence="3 10">Belongs to the ALG6/ALG8 glucosyltransferase family.</text>
</comment>
<evidence type="ECO:0000256" key="9">
    <source>
        <dbReference type="ARBA" id="ARBA00023136"/>
    </source>
</evidence>
<dbReference type="EC" id="2.4.1.-" evidence="10"/>
<feature type="transmembrane region" description="Helical" evidence="10">
    <location>
        <begin position="65"/>
        <end position="82"/>
    </location>
</feature>
<keyword evidence="8 10" id="KW-1133">Transmembrane helix</keyword>
<dbReference type="Proteomes" id="UP000436088">
    <property type="component" value="Unassembled WGS sequence"/>
</dbReference>
<evidence type="ECO:0000256" key="1">
    <source>
        <dbReference type="ARBA" id="ARBA00004477"/>
    </source>
</evidence>
<name>A0A6A3A1Z8_HIBSY</name>
<dbReference type="UniPathway" id="UPA00378"/>
<dbReference type="PANTHER" id="PTHR12413">
    <property type="entry name" value="DOLICHYL GLYCOSYLTRANSFERASE"/>
    <property type="match status" value="1"/>
</dbReference>
<dbReference type="EMBL" id="VEPZ02001047">
    <property type="protein sequence ID" value="KAE8698043.1"/>
    <property type="molecule type" value="Genomic_DNA"/>
</dbReference>
<gene>
    <name evidence="11" type="ORF">F3Y22_tig00110602pilonHSYRG00038</name>
</gene>
<dbReference type="Pfam" id="PF03155">
    <property type="entry name" value="Alg6_Alg8"/>
    <property type="match status" value="1"/>
</dbReference>
<evidence type="ECO:0000256" key="4">
    <source>
        <dbReference type="ARBA" id="ARBA00022676"/>
    </source>
</evidence>
<evidence type="ECO:0000313" key="11">
    <source>
        <dbReference type="EMBL" id="KAE8698043.1"/>
    </source>
</evidence>
<proteinExistence type="inferred from homology"/>
<evidence type="ECO:0000256" key="3">
    <source>
        <dbReference type="ARBA" id="ARBA00008715"/>
    </source>
</evidence>
<evidence type="ECO:0000313" key="12">
    <source>
        <dbReference type="Proteomes" id="UP000436088"/>
    </source>
</evidence>
<feature type="transmembrane region" description="Helical" evidence="10">
    <location>
        <begin position="38"/>
        <end position="58"/>
    </location>
</feature>
<dbReference type="GO" id="GO:0005789">
    <property type="term" value="C:endoplasmic reticulum membrane"/>
    <property type="evidence" value="ECO:0007669"/>
    <property type="project" value="UniProtKB-SubCell"/>
</dbReference>
<keyword evidence="5 10" id="KW-0808">Transferase</keyword>
<reference evidence="11" key="1">
    <citation type="submission" date="2019-09" db="EMBL/GenBank/DDBJ databases">
        <title>Draft genome information of white flower Hibiscus syriacus.</title>
        <authorList>
            <person name="Kim Y.-M."/>
        </authorList>
    </citation>
    <scope>NUCLEOTIDE SEQUENCE [LARGE SCALE GENOMIC DNA]</scope>
    <source>
        <strain evidence="11">YM2019G1</strain>
    </source>
</reference>
<accession>A0A6A3A1Z8</accession>
<sequence length="159" mass="17934">MLKFVEYQVARYSSLTIRLGLSIAAIAAIAAALSQKDFVASVLYCLALMALALALAHIEEPYRSVDYLTRILIWIFLCYYVYQMSAYFAPASFSYLLGTFAVVWWPYPESEEAALAVLSRLAPFERGVYEDHVANFWCTSSVLVKWKNLCSAQSIIKDS</sequence>
<keyword evidence="4 10" id="KW-0328">Glycosyltransferase</keyword>
<evidence type="ECO:0000256" key="10">
    <source>
        <dbReference type="RuleBase" id="RU363110"/>
    </source>
</evidence>
<keyword evidence="7 10" id="KW-0256">Endoplasmic reticulum</keyword>